<proteinExistence type="predicted"/>
<feature type="transmembrane region" description="Helical" evidence="1">
    <location>
        <begin position="17"/>
        <end position="37"/>
    </location>
</feature>
<gene>
    <name evidence="2" type="ORF">E9934_08045</name>
</gene>
<dbReference type="OrthoDB" id="4749283at2"/>
<organism evidence="2 3">
    <name type="scientific">Nocardioides caeni</name>
    <dbReference type="NCBI Taxonomy" id="574700"/>
    <lineage>
        <taxon>Bacteria</taxon>
        <taxon>Bacillati</taxon>
        <taxon>Actinomycetota</taxon>
        <taxon>Actinomycetes</taxon>
        <taxon>Propionibacteriales</taxon>
        <taxon>Nocardioidaceae</taxon>
        <taxon>Nocardioides</taxon>
    </lineage>
</organism>
<dbReference type="AlphaFoldDB" id="A0A4S8NDG3"/>
<evidence type="ECO:0000256" key="1">
    <source>
        <dbReference type="SAM" id="Phobius"/>
    </source>
</evidence>
<reference evidence="2 3" key="1">
    <citation type="journal article" date="2009" name="Int. J. Syst. Evol. Microbiol.">
        <title>Nocardioides caeni sp. nov., isolated from wastewater.</title>
        <authorList>
            <person name="Yoon J.H."/>
            <person name="Kang S.J."/>
            <person name="Park S."/>
            <person name="Kim W."/>
            <person name="Oh T.K."/>
        </authorList>
    </citation>
    <scope>NUCLEOTIDE SEQUENCE [LARGE SCALE GENOMIC DNA]</scope>
    <source>
        <strain evidence="2 3">DSM 23134</strain>
    </source>
</reference>
<keyword evidence="1" id="KW-0812">Transmembrane</keyword>
<sequence>MRPSVDWLTGPDSRRRVALVSGLVGIVALVVVLWVLLGGGDDQAGPSSSPTEVGGCVAAPGDATAVACDKLSASYRVEAEASDGCDRAEVEQDGLCLDWNASEGDCFLPGNRTEPAMKVDCAEHVGDPAVQRVDRVGKAGESCANGGLPRLNATRGSLLCLVEPTA</sequence>
<name>A0A4S8NDG3_9ACTN</name>
<keyword evidence="1" id="KW-0472">Membrane</keyword>
<comment type="caution">
    <text evidence="2">The sequence shown here is derived from an EMBL/GenBank/DDBJ whole genome shotgun (WGS) entry which is preliminary data.</text>
</comment>
<keyword evidence="3" id="KW-1185">Reference proteome</keyword>
<protein>
    <submittedName>
        <fullName evidence="2">Uncharacterized protein</fullName>
    </submittedName>
</protein>
<keyword evidence="1" id="KW-1133">Transmembrane helix</keyword>
<accession>A0A4S8NDG3</accession>
<dbReference type="Proteomes" id="UP000307087">
    <property type="component" value="Unassembled WGS sequence"/>
</dbReference>
<dbReference type="RefSeq" id="WP_136562370.1">
    <property type="nucleotide sequence ID" value="NZ_BAABLS010000003.1"/>
</dbReference>
<evidence type="ECO:0000313" key="2">
    <source>
        <dbReference type="EMBL" id="THV14607.1"/>
    </source>
</evidence>
<evidence type="ECO:0000313" key="3">
    <source>
        <dbReference type="Proteomes" id="UP000307087"/>
    </source>
</evidence>
<dbReference type="EMBL" id="STGW01000004">
    <property type="protein sequence ID" value="THV14607.1"/>
    <property type="molecule type" value="Genomic_DNA"/>
</dbReference>